<name>A0A0F9HME8_9ZZZZ</name>
<accession>A0A0F9HME8</accession>
<reference evidence="1" key="1">
    <citation type="journal article" date="2015" name="Nature">
        <title>Complex archaea that bridge the gap between prokaryotes and eukaryotes.</title>
        <authorList>
            <person name="Spang A."/>
            <person name="Saw J.H."/>
            <person name="Jorgensen S.L."/>
            <person name="Zaremba-Niedzwiedzka K."/>
            <person name="Martijn J."/>
            <person name="Lind A.E."/>
            <person name="van Eijk R."/>
            <person name="Schleper C."/>
            <person name="Guy L."/>
            <person name="Ettema T.J."/>
        </authorList>
    </citation>
    <scope>NUCLEOTIDE SEQUENCE</scope>
</reference>
<organism evidence="1">
    <name type="scientific">marine sediment metagenome</name>
    <dbReference type="NCBI Taxonomy" id="412755"/>
    <lineage>
        <taxon>unclassified sequences</taxon>
        <taxon>metagenomes</taxon>
        <taxon>ecological metagenomes</taxon>
    </lineage>
</organism>
<evidence type="ECO:0000313" key="1">
    <source>
        <dbReference type="EMBL" id="KKM16481.1"/>
    </source>
</evidence>
<sequence>MIVGIVGSRRRNSQKDRVILSYEVYKLNKIEQITKIVTGDCDKGADKTTRDIYEGTEGIELDIKRIKNPETGEEMDFNNHPWFEYYIMTQIFYARNEEIAKEPLDYLIALVSPDRKGGTENTIKHFKRHHKDWEKKLIII</sequence>
<comment type="caution">
    <text evidence="1">The sequence shown here is derived from an EMBL/GenBank/DDBJ whole genome shotgun (WGS) entry which is preliminary data.</text>
</comment>
<protein>
    <submittedName>
        <fullName evidence="1">Uncharacterized protein</fullName>
    </submittedName>
</protein>
<gene>
    <name evidence="1" type="ORF">LCGC14_1685330</name>
</gene>
<dbReference type="EMBL" id="LAZR01014663">
    <property type="protein sequence ID" value="KKM16481.1"/>
    <property type="molecule type" value="Genomic_DNA"/>
</dbReference>
<dbReference type="AlphaFoldDB" id="A0A0F9HME8"/>
<proteinExistence type="predicted"/>